<feature type="transmembrane region" description="Helical" evidence="14">
    <location>
        <begin position="283"/>
        <end position="301"/>
    </location>
</feature>
<keyword evidence="11" id="KW-0539">Nucleus</keyword>
<evidence type="ECO:0000256" key="3">
    <source>
        <dbReference type="ARBA" id="ARBA00010199"/>
    </source>
</evidence>
<dbReference type="InterPro" id="IPR002528">
    <property type="entry name" value="MATE_fam"/>
</dbReference>
<protein>
    <recommendedName>
        <fullName evidence="14">Protein DETOXIFICATION</fullName>
    </recommendedName>
    <alternativeName>
        <fullName evidence="14">Multidrug and toxic compound extrusion protein</fullName>
    </alternativeName>
</protein>
<dbReference type="Proteomes" id="UP001154282">
    <property type="component" value="Unassembled WGS sequence"/>
</dbReference>
<dbReference type="FunFam" id="3.30.70.330:FF:000324">
    <property type="entry name" value="Polypyrimidine tract-binding protein-like 2"/>
    <property type="match status" value="1"/>
</dbReference>
<evidence type="ECO:0000256" key="10">
    <source>
        <dbReference type="ARBA" id="ARBA00023136"/>
    </source>
</evidence>
<dbReference type="Pfam" id="PF11835">
    <property type="entry name" value="RRM_8"/>
    <property type="match status" value="1"/>
</dbReference>
<keyword evidence="17" id="KW-1185">Reference proteome</keyword>
<feature type="transmembrane region" description="Helical" evidence="14">
    <location>
        <begin position="181"/>
        <end position="199"/>
    </location>
</feature>
<proteinExistence type="inferred from homology"/>
<evidence type="ECO:0000256" key="13">
    <source>
        <dbReference type="PROSITE-ProRule" id="PRU00176"/>
    </source>
</evidence>
<dbReference type="AlphaFoldDB" id="A0AAV0QP73"/>
<dbReference type="GO" id="GO:0016020">
    <property type="term" value="C:membrane"/>
    <property type="evidence" value="ECO:0007669"/>
    <property type="project" value="UniProtKB-SubCell"/>
</dbReference>
<dbReference type="Pfam" id="PF00076">
    <property type="entry name" value="RRM_1"/>
    <property type="match status" value="1"/>
</dbReference>
<keyword evidence="9" id="KW-0007">Acetylation</keyword>
<dbReference type="GO" id="GO:0003729">
    <property type="term" value="F:mRNA binding"/>
    <property type="evidence" value="ECO:0007669"/>
    <property type="project" value="UniProtKB-ARBA"/>
</dbReference>
<evidence type="ECO:0000313" key="16">
    <source>
        <dbReference type="EMBL" id="CAI0546666.1"/>
    </source>
</evidence>
<evidence type="ECO:0000313" key="17">
    <source>
        <dbReference type="Proteomes" id="UP001154282"/>
    </source>
</evidence>
<dbReference type="InterPro" id="IPR034792">
    <property type="entry name" value="PTBPH1/PTBPH2_RRM1"/>
</dbReference>
<dbReference type="FunFam" id="3.30.70.330:FF:000260">
    <property type="entry name" value="Polypyrimidine tract-binding protein homolog 2"/>
    <property type="match status" value="1"/>
</dbReference>
<feature type="transmembrane region" description="Helical" evidence="14">
    <location>
        <begin position="418"/>
        <end position="441"/>
    </location>
</feature>
<comment type="caution">
    <text evidence="16">The sequence shown here is derived from an EMBL/GenBank/DDBJ whole genome shotgun (WGS) entry which is preliminary data.</text>
</comment>
<dbReference type="CDD" id="cd13132">
    <property type="entry name" value="MATE_eukaryotic"/>
    <property type="match status" value="1"/>
</dbReference>
<evidence type="ECO:0000256" key="4">
    <source>
        <dbReference type="ARBA" id="ARBA00022664"/>
    </source>
</evidence>
<reference evidence="16" key="1">
    <citation type="submission" date="2022-08" db="EMBL/GenBank/DDBJ databases">
        <authorList>
            <person name="Gutierrez-Valencia J."/>
        </authorList>
    </citation>
    <scope>NUCLEOTIDE SEQUENCE</scope>
</reference>
<organism evidence="16 17">
    <name type="scientific">Linum tenue</name>
    <dbReference type="NCBI Taxonomy" id="586396"/>
    <lineage>
        <taxon>Eukaryota</taxon>
        <taxon>Viridiplantae</taxon>
        <taxon>Streptophyta</taxon>
        <taxon>Embryophyta</taxon>
        <taxon>Tracheophyta</taxon>
        <taxon>Spermatophyta</taxon>
        <taxon>Magnoliopsida</taxon>
        <taxon>eudicotyledons</taxon>
        <taxon>Gunneridae</taxon>
        <taxon>Pentapetalae</taxon>
        <taxon>rosids</taxon>
        <taxon>fabids</taxon>
        <taxon>Malpighiales</taxon>
        <taxon>Linaceae</taxon>
        <taxon>Linum</taxon>
    </lineage>
</organism>
<dbReference type="GO" id="GO:0042910">
    <property type="term" value="F:xenobiotic transmembrane transporter activity"/>
    <property type="evidence" value="ECO:0007669"/>
    <property type="project" value="InterPro"/>
</dbReference>
<dbReference type="InterPro" id="IPR045069">
    <property type="entry name" value="MATE_euk"/>
</dbReference>
<dbReference type="SMART" id="SM00360">
    <property type="entry name" value="RRM"/>
    <property type="match status" value="2"/>
</dbReference>
<keyword evidence="7 13" id="KW-0694">RNA-binding</keyword>
<gene>
    <name evidence="16" type="ORF">LITE_LOCUS44067</name>
</gene>
<dbReference type="EMBL" id="CAMGYJ010000010">
    <property type="protein sequence ID" value="CAI0546666.1"/>
    <property type="molecule type" value="Genomic_DNA"/>
</dbReference>
<feature type="transmembrane region" description="Helical" evidence="14">
    <location>
        <begin position="145"/>
        <end position="169"/>
    </location>
</feature>
<keyword evidence="4" id="KW-0507">mRNA processing</keyword>
<feature type="transmembrane region" description="Helical" evidence="14">
    <location>
        <begin position="63"/>
        <end position="88"/>
    </location>
</feature>
<dbReference type="PANTHER" id="PTHR11206">
    <property type="entry name" value="MULTIDRUG RESISTANCE PROTEIN"/>
    <property type="match status" value="1"/>
</dbReference>
<accession>A0AAV0QP73</accession>
<evidence type="ECO:0000256" key="9">
    <source>
        <dbReference type="ARBA" id="ARBA00022990"/>
    </source>
</evidence>
<feature type="transmembrane region" description="Helical" evidence="14">
    <location>
        <begin position="94"/>
        <end position="124"/>
    </location>
</feature>
<dbReference type="Gene3D" id="3.30.70.330">
    <property type="match status" value="3"/>
</dbReference>
<evidence type="ECO:0000256" key="14">
    <source>
        <dbReference type="RuleBase" id="RU004914"/>
    </source>
</evidence>
<dbReference type="InterPro" id="IPR035979">
    <property type="entry name" value="RBD_domain_sf"/>
</dbReference>
<keyword evidence="6" id="KW-0677">Repeat</keyword>
<evidence type="ECO:0000256" key="11">
    <source>
        <dbReference type="ARBA" id="ARBA00023242"/>
    </source>
</evidence>
<dbReference type="GO" id="GO:0006397">
    <property type="term" value="P:mRNA processing"/>
    <property type="evidence" value="ECO:0007669"/>
    <property type="project" value="UniProtKB-KW"/>
</dbReference>
<comment type="similarity">
    <text evidence="3 14">Belongs to the multi antimicrobial extrusion (MATE) (TC 2.A.66.1) family.</text>
</comment>
<dbReference type="GO" id="GO:0005634">
    <property type="term" value="C:nucleus"/>
    <property type="evidence" value="ECO:0007669"/>
    <property type="project" value="UniProtKB-SubCell"/>
</dbReference>
<evidence type="ECO:0000256" key="7">
    <source>
        <dbReference type="ARBA" id="ARBA00022884"/>
    </source>
</evidence>
<dbReference type="GO" id="GO:0015297">
    <property type="term" value="F:antiporter activity"/>
    <property type="evidence" value="ECO:0007669"/>
    <property type="project" value="InterPro"/>
</dbReference>
<feature type="transmembrane region" description="Helical" evidence="14">
    <location>
        <begin position="490"/>
        <end position="515"/>
    </location>
</feature>
<keyword evidence="10 14" id="KW-0472">Membrane</keyword>
<dbReference type="InterPro" id="IPR000504">
    <property type="entry name" value="RRM_dom"/>
</dbReference>
<evidence type="ECO:0000256" key="1">
    <source>
        <dbReference type="ARBA" id="ARBA00004123"/>
    </source>
</evidence>
<dbReference type="CDD" id="cd12686">
    <property type="entry name" value="RRM1_PTBPH1_PTBPH2"/>
    <property type="match status" value="1"/>
</dbReference>
<evidence type="ECO:0000256" key="6">
    <source>
        <dbReference type="ARBA" id="ARBA00022737"/>
    </source>
</evidence>
<evidence type="ECO:0000256" key="5">
    <source>
        <dbReference type="ARBA" id="ARBA00022692"/>
    </source>
</evidence>
<dbReference type="Pfam" id="PF01554">
    <property type="entry name" value="MatE"/>
    <property type="match status" value="2"/>
</dbReference>
<comment type="function">
    <text evidence="12">Plays a role in pre-mRNA splicing. Binds to the polypyrimidine tract of introns. May promote the binding of U2 snRNP to pre-mRNA.</text>
</comment>
<name>A0AAV0QP73_9ROSI</name>
<evidence type="ECO:0000256" key="12">
    <source>
        <dbReference type="ARBA" id="ARBA00056336"/>
    </source>
</evidence>
<dbReference type="InterPro" id="IPR012677">
    <property type="entry name" value="Nucleotide-bd_a/b_plait_sf"/>
</dbReference>
<dbReference type="SUPFAM" id="SSF54928">
    <property type="entry name" value="RNA-binding domain, RBD"/>
    <property type="match status" value="3"/>
</dbReference>
<evidence type="ECO:0000256" key="2">
    <source>
        <dbReference type="ARBA" id="ARBA00004141"/>
    </source>
</evidence>
<dbReference type="InterPro" id="IPR021790">
    <property type="entry name" value="PTBP1-like_RRM2"/>
</dbReference>
<keyword evidence="8 14" id="KW-1133">Transmembrane helix</keyword>
<dbReference type="InterPro" id="IPR034794">
    <property type="entry name" value="PTBPH1/PTBPH2_RRM3"/>
</dbReference>
<feature type="transmembrane region" description="Helical" evidence="14">
    <location>
        <begin position="211"/>
        <end position="231"/>
    </location>
</feature>
<sequence length="1016" mass="109952">MLRHSHLSREETQIQAMETAAEKDHLLCQSQSSFQSRESHQPGSSNLESTDLIRAVWQESKNLWLIAGPSIFSRVAMFSLTVVTQAFAGHLGELNLAAISMVCFVIIGISFGFLLGMASALETLCGQAYGAKQYHMLGIYMQRSWIVLFLCSLLLLPLFLFAAPLLKLIGQPADVAEKTGLVALWLIPFHLSFPFQFTLQRFLQCQLKAGVVAWVSGGALVLHVLVSWVFVHKLQVGIVGAAITIDFSWWVTVLAMFLYCVCGGCPKCWTGFSDQAFLGLWDFFKLAVASGVMLSLENFYYKVLIIVSGYMQNVKVAIDALSICVTIYTWESMIPLGFLAAAGYVAPCFPAKLVLAIDRSSINGWVSPLHWMDFCDLRVHDWKNLSAEFILSNLPIDATSRVRVANELGAGNAKGAQFATIVSVTTSAAVGLFFGIIIMVFPKELAAIFTSSSSVISMVNELAALLAFTVLLNSIQPVLSGVAVGSGWQASVAFVNIGSYYIVGPLGVLFGSWLLHFGIQGIWVGMLAGTVVQTLVLTVMTLRCQWEKEAEKARSQVEKGSSAMASVSSQPQFRLTQPPSKVLHLRNLPWECTEEELIELGKPFGKVINTKCNVGANKNQAFIEFVDLNQAIAMISYYASSSEPAQVRGKTVYLQYSNRQEIVNNKTTADVAGNVLLVTIEGADARLVSIDVLHLVFSAFGFVHKITTFEKTAGFQALVQFSDTETATSAKNALDGRNIPRDYTNLSLPVAPSAIDGSGLFTVGQDGRKLEPESNVLLASIENMQYAVTLDVLHMVFSSFGPVQKIAMFDKNGGLQALIQYPDVQTAMVAKEALEGHCIYDGGFCKLHLSYSRHNDLSIKVNNDRSRDYTIPNTPMMNPQPSLLGQQPMGGGQYPQTAEHQMMPPQASAGWGAGVPPGPPPHSMPQQMNSNAYMPPGGGNSNAYMPPPGGGNSNAYMPPGGGNSNAYMPPGGGNSNAYIPPGGMPPHGGHGMMHMSSHGGMPPPPSSMGHHYRPAQ</sequence>
<evidence type="ECO:0000256" key="8">
    <source>
        <dbReference type="ARBA" id="ARBA00022989"/>
    </source>
</evidence>
<dbReference type="GO" id="GO:0000932">
    <property type="term" value="C:P-body"/>
    <property type="evidence" value="ECO:0007669"/>
    <property type="project" value="UniProtKB-ARBA"/>
</dbReference>
<feature type="domain" description="RRM" evidence="15">
    <location>
        <begin position="581"/>
        <end position="659"/>
    </location>
</feature>
<dbReference type="PROSITE" id="PS50102">
    <property type="entry name" value="RRM"/>
    <property type="match status" value="1"/>
</dbReference>
<dbReference type="GO" id="GO:0006417">
    <property type="term" value="P:regulation of translation"/>
    <property type="evidence" value="ECO:0007669"/>
    <property type="project" value="UniProtKB-ARBA"/>
</dbReference>
<dbReference type="CDD" id="cd12690">
    <property type="entry name" value="RRM3_PTBPH1_PTBPH2"/>
    <property type="match status" value="1"/>
</dbReference>
<keyword evidence="5 14" id="KW-0812">Transmembrane</keyword>
<dbReference type="GO" id="GO:0009845">
    <property type="term" value="P:seed germination"/>
    <property type="evidence" value="ECO:0007669"/>
    <property type="project" value="UniProtKB-ARBA"/>
</dbReference>
<dbReference type="GO" id="GO:1990961">
    <property type="term" value="P:xenobiotic detoxification by transmembrane export across the plasma membrane"/>
    <property type="evidence" value="ECO:0007669"/>
    <property type="project" value="InterPro"/>
</dbReference>
<feature type="transmembrane region" description="Helical" evidence="14">
    <location>
        <begin position="237"/>
        <end position="262"/>
    </location>
</feature>
<dbReference type="Pfam" id="PF13893">
    <property type="entry name" value="RRM_5"/>
    <property type="match status" value="1"/>
</dbReference>
<feature type="transmembrane region" description="Helical" evidence="14">
    <location>
        <begin position="462"/>
        <end position="484"/>
    </location>
</feature>
<evidence type="ECO:0000259" key="15">
    <source>
        <dbReference type="PROSITE" id="PS50102"/>
    </source>
</evidence>
<comment type="subcellular location">
    <subcellularLocation>
        <location evidence="2">Membrane</location>
        <topology evidence="2">Multi-pass membrane protein</topology>
    </subcellularLocation>
    <subcellularLocation>
        <location evidence="1">Nucleus</location>
    </subcellularLocation>
</comment>
<dbReference type="GO" id="GO:0000381">
    <property type="term" value="P:regulation of alternative mRNA splicing, via spliceosome"/>
    <property type="evidence" value="ECO:0007669"/>
    <property type="project" value="UniProtKB-ARBA"/>
</dbReference>